<sequence length="395" mass="43361">MNAAGWGLWPEQVNDPAAAEGDNLVEELELDLNAPVPDDLGDIVELIQDEAAAPVEPFFGPHPGDVTDEGDLPDVNLAAQNVPQLLGQENANHVEVFLPQEQINPDEIQLEELMDFYEQPEIVFSYLYPHLHPAQFKPNAEAIRLWANFFQSDKGNGSMQVPLGWSDFMTTLLVDPASFTRATKFMSSPAWPLMGANSPCVNFCIPSSCPKPPESTCLKHFLESILTIPEPVDIDSLASTPPSEKGKGKAIQEDFSPGTPFEQLQHKISPSCGPWSKTFVDQAELAKQASVLEDPAKRRSLRVKNVKRGFKDPQCSSKTCVGCTVVPPILSLSVIKNLGPPFARLMRRTSLFLCYKKKKKILVAAPGGKKVPKKKPNADVDDATNAGKDKKKPRK</sequence>
<comment type="caution">
    <text evidence="2">The sequence shown here is derived from an EMBL/GenBank/DDBJ whole genome shotgun (WGS) entry which is preliminary data.</text>
</comment>
<evidence type="ECO:0000313" key="3">
    <source>
        <dbReference type="Proteomes" id="UP000275267"/>
    </source>
</evidence>
<protein>
    <submittedName>
        <fullName evidence="2">Uncharacterized protein</fullName>
    </submittedName>
</protein>
<organism evidence="2 3">
    <name type="scientific">Panicum miliaceum</name>
    <name type="common">Proso millet</name>
    <name type="synonym">Broomcorn millet</name>
    <dbReference type="NCBI Taxonomy" id="4540"/>
    <lineage>
        <taxon>Eukaryota</taxon>
        <taxon>Viridiplantae</taxon>
        <taxon>Streptophyta</taxon>
        <taxon>Embryophyta</taxon>
        <taxon>Tracheophyta</taxon>
        <taxon>Spermatophyta</taxon>
        <taxon>Magnoliopsida</taxon>
        <taxon>Liliopsida</taxon>
        <taxon>Poales</taxon>
        <taxon>Poaceae</taxon>
        <taxon>PACMAD clade</taxon>
        <taxon>Panicoideae</taxon>
        <taxon>Panicodae</taxon>
        <taxon>Paniceae</taxon>
        <taxon>Panicinae</taxon>
        <taxon>Panicum</taxon>
        <taxon>Panicum sect. Panicum</taxon>
    </lineage>
</organism>
<reference evidence="3" key="1">
    <citation type="journal article" date="2019" name="Nat. Commun.">
        <title>The genome of broomcorn millet.</title>
        <authorList>
            <person name="Zou C."/>
            <person name="Miki D."/>
            <person name="Li D."/>
            <person name="Tang Q."/>
            <person name="Xiao L."/>
            <person name="Rajput S."/>
            <person name="Deng P."/>
            <person name="Jia W."/>
            <person name="Huang R."/>
            <person name="Zhang M."/>
            <person name="Sun Y."/>
            <person name="Hu J."/>
            <person name="Fu X."/>
            <person name="Schnable P.S."/>
            <person name="Li F."/>
            <person name="Zhang H."/>
            <person name="Feng B."/>
            <person name="Zhu X."/>
            <person name="Liu R."/>
            <person name="Schnable J.C."/>
            <person name="Zhu J.-K."/>
            <person name="Zhang H."/>
        </authorList>
    </citation>
    <scope>NUCLEOTIDE SEQUENCE [LARGE SCALE GENOMIC DNA]</scope>
</reference>
<keyword evidence="3" id="KW-1185">Reference proteome</keyword>
<accession>A0A3L6Q5W4</accession>
<proteinExistence type="predicted"/>
<evidence type="ECO:0000256" key="1">
    <source>
        <dbReference type="SAM" id="MobiDB-lite"/>
    </source>
</evidence>
<gene>
    <name evidence="2" type="ORF">C2845_PM15G02250</name>
</gene>
<dbReference type="PANTHER" id="PTHR33075:SF9">
    <property type="entry name" value="DUF4283 DOMAIN-CONTAINING PROTEIN"/>
    <property type="match status" value="1"/>
</dbReference>
<name>A0A3L6Q5W4_PANMI</name>
<dbReference type="AlphaFoldDB" id="A0A3L6Q5W4"/>
<evidence type="ECO:0000313" key="2">
    <source>
        <dbReference type="EMBL" id="RLM73972.1"/>
    </source>
</evidence>
<feature type="region of interest" description="Disordered" evidence="1">
    <location>
        <begin position="365"/>
        <end position="395"/>
    </location>
</feature>
<dbReference type="EMBL" id="PQIB02000013">
    <property type="protein sequence ID" value="RLM73972.1"/>
    <property type="molecule type" value="Genomic_DNA"/>
</dbReference>
<dbReference type="PANTHER" id="PTHR33075">
    <property type="entry name" value="OS02G0499800 PROTEIN"/>
    <property type="match status" value="1"/>
</dbReference>
<dbReference type="Proteomes" id="UP000275267">
    <property type="component" value="Unassembled WGS sequence"/>
</dbReference>